<name>A0AAW1NX94_9CHLO</name>
<evidence type="ECO:0000256" key="1">
    <source>
        <dbReference type="SAM" id="MobiDB-lite"/>
    </source>
</evidence>
<dbReference type="AlphaFoldDB" id="A0AAW1NX94"/>
<accession>A0AAW1NX94</accession>
<reference evidence="2 3" key="1">
    <citation type="journal article" date="2024" name="Nat. Commun.">
        <title>Phylogenomics reveals the evolutionary origins of lichenization in chlorophyte algae.</title>
        <authorList>
            <person name="Puginier C."/>
            <person name="Libourel C."/>
            <person name="Otte J."/>
            <person name="Skaloud P."/>
            <person name="Haon M."/>
            <person name="Grisel S."/>
            <person name="Petersen M."/>
            <person name="Berrin J.G."/>
            <person name="Delaux P.M."/>
            <person name="Dal Grande F."/>
            <person name="Keller J."/>
        </authorList>
    </citation>
    <scope>NUCLEOTIDE SEQUENCE [LARGE SCALE GENOMIC DNA]</scope>
    <source>
        <strain evidence="2 3">SAG 2036</strain>
    </source>
</reference>
<sequence>MPDLSDSGIAADQSRLGKIPINSMEAAQPQCALFGVEECQVLDQGQGSRTGQPSQLDARPRDFTAFFAELGQDTAELRSPPRRPSCPARPPDHRAVQRRLFPGAEPSHPRMHSLNAQVQEQAQAHFKAQWSYDAASGQPLQGGRWSWSEHPVSSQPGFHHPPQSQWQQLQQHGQAPASPPRRHQQPQNQQQQQQQQQQR</sequence>
<keyword evidence="3" id="KW-1185">Reference proteome</keyword>
<evidence type="ECO:0000313" key="2">
    <source>
        <dbReference type="EMBL" id="KAK9798224.1"/>
    </source>
</evidence>
<organism evidence="2 3">
    <name type="scientific">Symbiochloris irregularis</name>
    <dbReference type="NCBI Taxonomy" id="706552"/>
    <lineage>
        <taxon>Eukaryota</taxon>
        <taxon>Viridiplantae</taxon>
        <taxon>Chlorophyta</taxon>
        <taxon>core chlorophytes</taxon>
        <taxon>Trebouxiophyceae</taxon>
        <taxon>Trebouxiales</taxon>
        <taxon>Trebouxiaceae</taxon>
        <taxon>Symbiochloris</taxon>
    </lineage>
</organism>
<protein>
    <submittedName>
        <fullName evidence="2">Uncharacterized protein</fullName>
    </submittedName>
</protein>
<proteinExistence type="predicted"/>
<dbReference type="Gene3D" id="4.10.365.10">
    <property type="entry name" value="p27"/>
    <property type="match status" value="1"/>
</dbReference>
<dbReference type="Proteomes" id="UP001465755">
    <property type="component" value="Unassembled WGS sequence"/>
</dbReference>
<feature type="compositionally biased region" description="Low complexity" evidence="1">
    <location>
        <begin position="185"/>
        <end position="199"/>
    </location>
</feature>
<dbReference type="InterPro" id="IPR044898">
    <property type="entry name" value="CDI_dom_sf"/>
</dbReference>
<gene>
    <name evidence="2" type="ORF">WJX73_009387</name>
</gene>
<feature type="compositionally biased region" description="Low complexity" evidence="1">
    <location>
        <begin position="160"/>
        <end position="176"/>
    </location>
</feature>
<comment type="caution">
    <text evidence="2">The sequence shown here is derived from an EMBL/GenBank/DDBJ whole genome shotgun (WGS) entry which is preliminary data.</text>
</comment>
<feature type="region of interest" description="Disordered" evidence="1">
    <location>
        <begin position="72"/>
        <end position="199"/>
    </location>
</feature>
<evidence type="ECO:0000313" key="3">
    <source>
        <dbReference type="Proteomes" id="UP001465755"/>
    </source>
</evidence>
<dbReference type="EMBL" id="JALJOQ010000099">
    <property type="protein sequence ID" value="KAK9798224.1"/>
    <property type="molecule type" value="Genomic_DNA"/>
</dbReference>